<organism evidence="7 8">
    <name type="scientific">Pseudoxanthomonas suwonensis (strain 11-1)</name>
    <dbReference type="NCBI Taxonomy" id="743721"/>
    <lineage>
        <taxon>Bacteria</taxon>
        <taxon>Pseudomonadati</taxon>
        <taxon>Pseudomonadota</taxon>
        <taxon>Gammaproteobacteria</taxon>
        <taxon>Lysobacterales</taxon>
        <taxon>Lysobacteraceae</taxon>
        <taxon>Pseudoxanthomonas</taxon>
    </lineage>
</organism>
<dbReference type="HOGENOM" id="CLU_044315_2_2_6"/>
<dbReference type="GO" id="GO:0070206">
    <property type="term" value="P:protein trimerization"/>
    <property type="evidence" value="ECO:0007669"/>
    <property type="project" value="InterPro"/>
</dbReference>
<name>E6WQT2_PSEUU</name>
<dbReference type="Proteomes" id="UP000008632">
    <property type="component" value="Chromosome"/>
</dbReference>
<keyword evidence="2" id="KW-0132">Cell division</keyword>
<comment type="subcellular location">
    <subcellularLocation>
        <location evidence="2">Periplasm</location>
    </subcellularLocation>
</comment>
<dbReference type="InterPro" id="IPR039565">
    <property type="entry name" value="BamD-like"/>
</dbReference>
<dbReference type="InterPro" id="IPR014162">
    <property type="entry name" value="CpoB_C"/>
</dbReference>
<accession>E6WQT2</accession>
<evidence type="ECO:0000256" key="4">
    <source>
        <dbReference type="SAM" id="MobiDB-lite"/>
    </source>
</evidence>
<dbReference type="KEGG" id="psu:Psesu_0676"/>
<feature type="chain" id="PRO_5009991362" description="Cell division coordinator CpoB" evidence="2">
    <location>
        <begin position="25"/>
        <end position="268"/>
    </location>
</feature>
<keyword evidence="2" id="KW-0175">Coiled coil</keyword>
<keyword evidence="2" id="KW-0574">Periplasm</keyword>
<feature type="region of interest" description="Disordered" evidence="4">
    <location>
        <begin position="96"/>
        <end position="116"/>
    </location>
</feature>
<dbReference type="Pfam" id="PF13525">
    <property type="entry name" value="YfiO"/>
    <property type="match status" value="1"/>
</dbReference>
<gene>
    <name evidence="2" type="primary">cpoB</name>
    <name evidence="7" type="ordered locus">Psesu_0676</name>
</gene>
<evidence type="ECO:0000256" key="1">
    <source>
        <dbReference type="ARBA" id="ARBA00022729"/>
    </source>
</evidence>
<dbReference type="SUPFAM" id="SSF48452">
    <property type="entry name" value="TPR-like"/>
    <property type="match status" value="1"/>
</dbReference>
<dbReference type="GO" id="GO:0030288">
    <property type="term" value="C:outer membrane-bounded periplasmic space"/>
    <property type="evidence" value="ECO:0007669"/>
    <property type="project" value="UniProtKB-UniRule"/>
</dbReference>
<dbReference type="InterPro" id="IPR032519">
    <property type="entry name" value="YbgF_tri"/>
</dbReference>
<feature type="coiled-coil region" evidence="2">
    <location>
        <begin position="26"/>
        <end position="87"/>
    </location>
</feature>
<dbReference type="Pfam" id="PF16331">
    <property type="entry name" value="TolA_bind_tri"/>
    <property type="match status" value="1"/>
</dbReference>
<evidence type="ECO:0000256" key="2">
    <source>
        <dbReference type="HAMAP-Rule" id="MF_02066"/>
    </source>
</evidence>
<dbReference type="EMBL" id="CP002446">
    <property type="protein sequence ID" value="ADV26531.1"/>
    <property type="molecule type" value="Genomic_DNA"/>
</dbReference>
<dbReference type="InterPro" id="IPR019734">
    <property type="entry name" value="TPR_rpt"/>
</dbReference>
<dbReference type="Gene3D" id="1.20.5.110">
    <property type="match status" value="1"/>
</dbReference>
<comment type="function">
    <text evidence="2">Mediates coordination of peptidoglycan synthesis and outer membrane constriction during cell division.</text>
</comment>
<dbReference type="GO" id="GO:0043093">
    <property type="term" value="P:FtsZ-dependent cytokinesis"/>
    <property type="evidence" value="ECO:0007669"/>
    <property type="project" value="UniProtKB-UniRule"/>
</dbReference>
<dbReference type="InterPro" id="IPR034706">
    <property type="entry name" value="CpoB"/>
</dbReference>
<dbReference type="RefSeq" id="WP_013534361.1">
    <property type="nucleotide sequence ID" value="NC_014924.1"/>
</dbReference>
<keyword evidence="1 2" id="KW-0732">Signal</keyword>
<feature type="repeat" description="TPR" evidence="3">
    <location>
        <begin position="179"/>
        <end position="212"/>
    </location>
</feature>
<evidence type="ECO:0000256" key="3">
    <source>
        <dbReference type="PROSITE-ProRule" id="PRU00339"/>
    </source>
</evidence>
<reference evidence="7 8" key="1">
    <citation type="submission" date="2011-01" db="EMBL/GenBank/DDBJ databases">
        <title>Complete sequence of Pseudoxanthomonas suwonensis 11-1.</title>
        <authorList>
            <consortium name="US DOE Joint Genome Institute"/>
            <person name="Lucas S."/>
            <person name="Copeland A."/>
            <person name="Lapidus A."/>
            <person name="Cheng J.-F."/>
            <person name="Goodwin L."/>
            <person name="Pitluck S."/>
            <person name="Teshima H."/>
            <person name="Detter J.C."/>
            <person name="Han C."/>
            <person name="Tapia R."/>
            <person name="Land M."/>
            <person name="Hauser L."/>
            <person name="Kyrpides N."/>
            <person name="Ivanova N."/>
            <person name="Ovchinnikova G."/>
            <person name="Siebers A.K."/>
            <person name="Allgaier M."/>
            <person name="Thelen M.P."/>
            <person name="Hugenholtz P."/>
            <person name="Gladden J."/>
            <person name="Woyke T."/>
        </authorList>
    </citation>
    <scope>NUCLEOTIDE SEQUENCE [LARGE SCALE GENOMIC DNA]</scope>
    <source>
        <strain evidence="8">11-1</strain>
    </source>
</reference>
<dbReference type="eggNOG" id="COG1729">
    <property type="taxonomic scope" value="Bacteria"/>
</dbReference>
<comment type="similarity">
    <text evidence="2">Belongs to the CpoB family.</text>
</comment>
<feature type="domain" description="Outer membrane lipoprotein BamD-like" evidence="5">
    <location>
        <begin position="143"/>
        <end position="260"/>
    </location>
</feature>
<keyword evidence="3" id="KW-0802">TPR repeat</keyword>
<protein>
    <recommendedName>
        <fullName evidence="2">Cell division coordinator CpoB</fullName>
    </recommendedName>
</protein>
<dbReference type="AlphaFoldDB" id="E6WQT2"/>
<keyword evidence="8" id="KW-1185">Reference proteome</keyword>
<evidence type="ECO:0000313" key="7">
    <source>
        <dbReference type="EMBL" id="ADV26531.1"/>
    </source>
</evidence>
<feature type="signal peptide" evidence="2">
    <location>
        <begin position="1"/>
        <end position="24"/>
    </location>
</feature>
<dbReference type="PROSITE" id="PS50005">
    <property type="entry name" value="TPR"/>
    <property type="match status" value="1"/>
</dbReference>
<feature type="compositionally biased region" description="Low complexity" evidence="4">
    <location>
        <begin position="105"/>
        <end position="116"/>
    </location>
</feature>
<dbReference type="NCBIfam" id="TIGR02795">
    <property type="entry name" value="tol_pal_ybgF"/>
    <property type="match status" value="1"/>
</dbReference>
<proteinExistence type="inferred from homology"/>
<evidence type="ECO:0000313" key="8">
    <source>
        <dbReference type="Proteomes" id="UP000008632"/>
    </source>
</evidence>
<sequence length="268" mass="28645" precursor="true">MLHLRAIGMMLVVAALVAATPAHAQKMSLADRVARLEAQANNTQQTQDLLNQLSLLRSEVQELRSALEQLQYEHQQLQQRNRDQYLDLDGRLNRLEGGELPAPPAATGAAAPAPAAPAAPKVADAAPRVHGDPGSLALGADELAAYDAAFKTLKAADYAASAEAFQGFLDAYPAGVYAPNALYWLGESYYATGNYALAAQQFRALMERYPTHDKTPGALLKLGLSQLGEGEVRQALSTLAQVGSQYPGTDAARIAADRLRSIEIGQLR</sequence>
<feature type="domain" description="YbgF trimerisation" evidence="6">
    <location>
        <begin position="28"/>
        <end position="99"/>
    </location>
</feature>
<dbReference type="InterPro" id="IPR011990">
    <property type="entry name" value="TPR-like_helical_dom_sf"/>
</dbReference>
<dbReference type="STRING" id="743721.Psesu_0676"/>
<evidence type="ECO:0000259" key="5">
    <source>
        <dbReference type="Pfam" id="PF13525"/>
    </source>
</evidence>
<dbReference type="Gene3D" id="1.25.40.10">
    <property type="entry name" value="Tetratricopeptide repeat domain"/>
    <property type="match status" value="1"/>
</dbReference>
<evidence type="ECO:0000259" key="6">
    <source>
        <dbReference type="Pfam" id="PF16331"/>
    </source>
</evidence>
<dbReference type="HAMAP" id="MF_02066">
    <property type="entry name" value="CpoB"/>
    <property type="match status" value="1"/>
</dbReference>
<keyword evidence="2" id="KW-0131">Cell cycle</keyword>